<name>A0A7J9PAQ1_METMI</name>
<feature type="domain" description="Right handed beta helix" evidence="2">
    <location>
        <begin position="100"/>
        <end position="243"/>
    </location>
</feature>
<reference evidence="3 4" key="1">
    <citation type="submission" date="2020-07" db="EMBL/GenBank/DDBJ databases">
        <title>Genomic Encyclopedia of Type Strains, Phase IV (KMG-V): Genome sequencing to study the core and pangenomes of soil and plant-associated prokaryotes.</title>
        <authorList>
            <person name="Whitman W."/>
        </authorList>
    </citation>
    <scope>NUCLEOTIDE SEQUENCE [LARGE SCALE GENOMIC DNA]</scope>
    <source>
        <strain evidence="3 4">C9</strain>
    </source>
</reference>
<dbReference type="Pfam" id="PF13229">
    <property type="entry name" value="Beta_helix"/>
    <property type="match status" value="1"/>
</dbReference>
<protein>
    <submittedName>
        <fullName evidence="3">Parallel beta-helix repeat protein</fullName>
    </submittedName>
</protein>
<evidence type="ECO:0000313" key="4">
    <source>
        <dbReference type="Proteomes" id="UP000568063"/>
    </source>
</evidence>
<dbReference type="SMART" id="SM00710">
    <property type="entry name" value="PbH1"/>
    <property type="match status" value="14"/>
</dbReference>
<dbReference type="InterPro" id="IPR022441">
    <property type="entry name" value="Para_beta_helix_rpt-2"/>
</dbReference>
<dbReference type="Proteomes" id="UP000568063">
    <property type="component" value="Unassembled WGS sequence"/>
</dbReference>
<sequence>MIKKCLFLFLLLLAVGSVSAVPDYTINETDFENPGYTWFTYHAFVIITEPGEYTVTADFVNNSLINDNIVILIKDTENVTLNCNDKWFNTTTIGSINYPVYVYNSSNITVKNLKCNWSTDAIVFDNVENSSIENSNIISKGLSIYLGNSYEITISGNTLNSTSRGMRLDGSQNNMISECDIYSAEEYALTIFNSENNIISGCNVTTPDYFGIDIENSDNTSIINSTASAASKAIYLDSNNCTIMGSNLRAYEYSGLRSYNKIGNNIINCTVYAPYDALDLSGSDNNVTNCTLTGNHEVVSLSGSDNNIIGSTMWATTYDALTVGGTYQNIINCTLTAQNNTFYVNGQNIEITGSNINSNDVAVRCILASYWNRLYLNNINGSINNQGSSNYFTSDTELNYTYAGKNYTGILGNYWYLYDEEDAVIENGTWSIPYVINAYINDSKPLAGPWDKDTNSIFGKIEYDDGKIHLTQADFVTGLYIINETGTYVLDANISNGASILINSSNVTFDGNGFYLIHNSSSDGLIILEDSLYENITIKNVGLINWSYAMSLYNTYDIIVSNCTFLNNNYGITADSLYNGTVTGCTFESCETVGIEFNDDVENMTVIYNEFVGNDWGIAIFGINNWVYLNNFENNSYGNVYYISVFGNYFHSPIVNYKYNGKVYEGRLGNYYDGEELGTSNAGIFNKPYGIEGMIPR</sequence>
<gene>
    <name evidence="3" type="ORF">HNP91_001108</name>
</gene>
<dbReference type="RefSeq" id="WP_181521698.1">
    <property type="nucleotide sequence ID" value="NZ_JACDUM010000002.1"/>
</dbReference>
<dbReference type="InterPro" id="IPR007742">
    <property type="entry name" value="NosD_dom"/>
</dbReference>
<evidence type="ECO:0000259" key="2">
    <source>
        <dbReference type="Pfam" id="PF13229"/>
    </source>
</evidence>
<comment type="caution">
    <text evidence="3">The sequence shown here is derived from an EMBL/GenBank/DDBJ whole genome shotgun (WGS) entry which is preliminary data.</text>
</comment>
<proteinExistence type="predicted"/>
<dbReference type="AlphaFoldDB" id="A0A7J9PAQ1"/>
<organism evidence="3 4">
    <name type="scientific">Methanococcus maripaludis</name>
    <name type="common">Methanococcus deltae</name>
    <dbReference type="NCBI Taxonomy" id="39152"/>
    <lineage>
        <taxon>Archaea</taxon>
        <taxon>Methanobacteriati</taxon>
        <taxon>Methanobacteriota</taxon>
        <taxon>Methanomada group</taxon>
        <taxon>Methanococci</taxon>
        <taxon>Methanococcales</taxon>
        <taxon>Methanococcaceae</taxon>
        <taxon>Methanococcus</taxon>
    </lineage>
</organism>
<dbReference type="NCBIfam" id="TIGR03804">
    <property type="entry name" value="para_beta_helix"/>
    <property type="match status" value="2"/>
</dbReference>
<dbReference type="InterPro" id="IPR011050">
    <property type="entry name" value="Pectin_lyase_fold/virulence"/>
</dbReference>
<dbReference type="Gene3D" id="2.160.20.10">
    <property type="entry name" value="Single-stranded right-handed beta-helix, Pectin lyase-like"/>
    <property type="match status" value="2"/>
</dbReference>
<dbReference type="Pfam" id="PF05048">
    <property type="entry name" value="NosD"/>
    <property type="match status" value="1"/>
</dbReference>
<evidence type="ECO:0000313" key="3">
    <source>
        <dbReference type="EMBL" id="MBA2860293.1"/>
    </source>
</evidence>
<accession>A0A7J9PAQ1</accession>
<dbReference type="SUPFAM" id="SSF51126">
    <property type="entry name" value="Pectin lyase-like"/>
    <property type="match status" value="3"/>
</dbReference>
<dbReference type="EMBL" id="JACDUM010000002">
    <property type="protein sequence ID" value="MBA2860293.1"/>
    <property type="molecule type" value="Genomic_DNA"/>
</dbReference>
<evidence type="ECO:0000259" key="1">
    <source>
        <dbReference type="Pfam" id="PF05048"/>
    </source>
</evidence>
<dbReference type="InterPro" id="IPR039448">
    <property type="entry name" value="Beta_helix"/>
</dbReference>
<dbReference type="InterPro" id="IPR012334">
    <property type="entry name" value="Pectin_lyas_fold"/>
</dbReference>
<feature type="domain" description="Periplasmic copper-binding protein NosD beta helix" evidence="1">
    <location>
        <begin position="477"/>
        <end position="673"/>
    </location>
</feature>
<dbReference type="InterPro" id="IPR006626">
    <property type="entry name" value="PbH1"/>
</dbReference>